<gene>
    <name evidence="2" type="ORF">BDN71DRAFT_94730</name>
</gene>
<dbReference type="AlphaFoldDB" id="A0A9P5ZPB1"/>
<evidence type="ECO:0000256" key="1">
    <source>
        <dbReference type="SAM" id="MobiDB-lite"/>
    </source>
</evidence>
<proteinExistence type="predicted"/>
<protein>
    <submittedName>
        <fullName evidence="2">Uncharacterized protein</fullName>
    </submittedName>
</protein>
<reference evidence="2" key="1">
    <citation type="submission" date="2020-11" db="EMBL/GenBank/DDBJ databases">
        <authorList>
            <consortium name="DOE Joint Genome Institute"/>
            <person name="Ahrendt S."/>
            <person name="Riley R."/>
            <person name="Andreopoulos W."/>
            <person name="Labutti K."/>
            <person name="Pangilinan J."/>
            <person name="Ruiz-Duenas F.J."/>
            <person name="Barrasa J.M."/>
            <person name="Sanchez-Garcia M."/>
            <person name="Camarero S."/>
            <person name="Miyauchi S."/>
            <person name="Serrano A."/>
            <person name="Linde D."/>
            <person name="Babiker R."/>
            <person name="Drula E."/>
            <person name="Ayuso-Fernandez I."/>
            <person name="Pacheco R."/>
            <person name="Padilla G."/>
            <person name="Ferreira P."/>
            <person name="Barriuso J."/>
            <person name="Kellner H."/>
            <person name="Castanera R."/>
            <person name="Alfaro M."/>
            <person name="Ramirez L."/>
            <person name="Pisabarro A.G."/>
            <person name="Kuo A."/>
            <person name="Tritt A."/>
            <person name="Lipzen A."/>
            <person name="He G."/>
            <person name="Yan M."/>
            <person name="Ng V."/>
            <person name="Cullen D."/>
            <person name="Martin F."/>
            <person name="Rosso M.-N."/>
            <person name="Henrissat B."/>
            <person name="Hibbett D."/>
            <person name="Martinez A.T."/>
            <person name="Grigoriev I.V."/>
        </authorList>
    </citation>
    <scope>NUCLEOTIDE SEQUENCE</scope>
    <source>
        <strain evidence="2">ATCC 90797</strain>
    </source>
</reference>
<organism evidence="2 3">
    <name type="scientific">Pleurotus eryngii</name>
    <name type="common">Boletus of the steppes</name>
    <dbReference type="NCBI Taxonomy" id="5323"/>
    <lineage>
        <taxon>Eukaryota</taxon>
        <taxon>Fungi</taxon>
        <taxon>Dikarya</taxon>
        <taxon>Basidiomycota</taxon>
        <taxon>Agaricomycotina</taxon>
        <taxon>Agaricomycetes</taxon>
        <taxon>Agaricomycetidae</taxon>
        <taxon>Agaricales</taxon>
        <taxon>Pleurotineae</taxon>
        <taxon>Pleurotaceae</taxon>
        <taxon>Pleurotus</taxon>
    </lineage>
</organism>
<dbReference type="EMBL" id="MU154624">
    <property type="protein sequence ID" value="KAF9491201.1"/>
    <property type="molecule type" value="Genomic_DNA"/>
</dbReference>
<accession>A0A9P5ZPB1</accession>
<feature type="region of interest" description="Disordered" evidence="1">
    <location>
        <begin position="41"/>
        <end position="60"/>
    </location>
</feature>
<evidence type="ECO:0000313" key="3">
    <source>
        <dbReference type="Proteomes" id="UP000807025"/>
    </source>
</evidence>
<feature type="compositionally biased region" description="Low complexity" evidence="1">
    <location>
        <begin position="43"/>
        <end position="54"/>
    </location>
</feature>
<name>A0A9P5ZPB1_PLEER</name>
<evidence type="ECO:0000313" key="2">
    <source>
        <dbReference type="EMBL" id="KAF9491201.1"/>
    </source>
</evidence>
<sequence>MRRPVSTKGCLWIRDFSGWIRMLRSPRGQCVDEDRIPESSAWSSSVTTVDPPTSMARRERSTLSRHDFRVASVLAIHRSLHCFMNLSAPIPRQHMLKVLASNGRRDGMYTRTALLRMRISRLRDITLLGGAAVNHGYLPAHPPAPAAIDLETSYRS</sequence>
<comment type="caution">
    <text evidence="2">The sequence shown here is derived from an EMBL/GenBank/DDBJ whole genome shotgun (WGS) entry which is preliminary data.</text>
</comment>
<keyword evidence="3" id="KW-1185">Reference proteome</keyword>
<dbReference type="Proteomes" id="UP000807025">
    <property type="component" value="Unassembled WGS sequence"/>
</dbReference>